<keyword evidence="5" id="KW-0472">Membrane</keyword>
<comment type="caution">
    <text evidence="7">The sequence shown here is derived from an EMBL/GenBank/DDBJ whole genome shotgun (WGS) entry which is preliminary data.</text>
</comment>
<dbReference type="GO" id="GO:0008270">
    <property type="term" value="F:zinc ion binding"/>
    <property type="evidence" value="ECO:0007669"/>
    <property type="project" value="UniProtKB-KW"/>
</dbReference>
<protein>
    <recommendedName>
        <fullName evidence="6">RING-type domain-containing protein</fullName>
    </recommendedName>
</protein>
<gene>
    <name evidence="7" type="ORF">I3842_14G137200</name>
</gene>
<evidence type="ECO:0000313" key="7">
    <source>
        <dbReference type="EMBL" id="KAG6679539.1"/>
    </source>
</evidence>
<dbReference type="GO" id="GO:0061630">
    <property type="term" value="F:ubiquitin protein ligase activity"/>
    <property type="evidence" value="ECO:0007669"/>
    <property type="project" value="TreeGrafter"/>
</dbReference>
<feature type="domain" description="RING-type" evidence="6">
    <location>
        <begin position="86"/>
        <end position="129"/>
    </location>
</feature>
<keyword evidence="5" id="KW-1133">Transmembrane helix</keyword>
<dbReference type="Pfam" id="PF13639">
    <property type="entry name" value="zf-RING_2"/>
    <property type="match status" value="1"/>
</dbReference>
<evidence type="ECO:0000256" key="3">
    <source>
        <dbReference type="ARBA" id="ARBA00022833"/>
    </source>
</evidence>
<sequence>MGFLVAYTELLLPKLFLHTLSVLGFLIKFISTLFRYLGLGDFLEHDISWPDTPARIPEFHFVSAVLIREILPVVRFSELVDSSDSCAVCLYEFESKDEIRRLTNCRHIFHKGCLDRWMGYEQKTCPLCRTPFIPDDMQGTINERLWVAFGISNSLRRSE</sequence>
<keyword evidence="3" id="KW-0862">Zinc</keyword>
<keyword evidence="5" id="KW-0812">Transmembrane</keyword>
<dbReference type="PANTHER" id="PTHR45969:SF33">
    <property type="entry name" value="RING ZINC FINGER PROTEIN-RELATED"/>
    <property type="match status" value="1"/>
</dbReference>
<evidence type="ECO:0000256" key="1">
    <source>
        <dbReference type="ARBA" id="ARBA00022723"/>
    </source>
</evidence>
<reference evidence="7" key="1">
    <citation type="submission" date="2021-01" db="EMBL/GenBank/DDBJ databases">
        <authorList>
            <person name="Lovell J.T."/>
            <person name="Bentley N."/>
            <person name="Bhattarai G."/>
            <person name="Jenkins J.W."/>
            <person name="Sreedasyam A."/>
            <person name="Alarcon Y."/>
            <person name="Bock C."/>
            <person name="Boston L."/>
            <person name="Carlson J."/>
            <person name="Cervantes K."/>
            <person name="Clermont K."/>
            <person name="Krom N."/>
            <person name="Kubenka K."/>
            <person name="Mamidi S."/>
            <person name="Mattison C."/>
            <person name="Monteros M."/>
            <person name="Pisani C."/>
            <person name="Plott C."/>
            <person name="Rajasekar S."/>
            <person name="Rhein H.S."/>
            <person name="Rohla C."/>
            <person name="Song M."/>
            <person name="Hilaire R.S."/>
            <person name="Shu S."/>
            <person name="Wells L."/>
            <person name="Wang X."/>
            <person name="Webber J."/>
            <person name="Heerema R.J."/>
            <person name="Klein P."/>
            <person name="Conner P."/>
            <person name="Grauke L."/>
            <person name="Grimwood J."/>
            <person name="Schmutz J."/>
            <person name="Randall J.J."/>
        </authorList>
    </citation>
    <scope>NUCLEOTIDE SEQUENCE</scope>
    <source>
        <tissue evidence="7">Leaf</tissue>
    </source>
</reference>
<dbReference type="GO" id="GO:0016567">
    <property type="term" value="P:protein ubiquitination"/>
    <property type="evidence" value="ECO:0007669"/>
    <property type="project" value="TreeGrafter"/>
</dbReference>
<proteinExistence type="predicted"/>
<keyword evidence="1" id="KW-0479">Metal-binding</keyword>
<feature type="transmembrane region" description="Helical" evidence="5">
    <location>
        <begin position="15"/>
        <end position="37"/>
    </location>
</feature>
<name>A0A922AM15_CARIL</name>
<evidence type="ECO:0000256" key="4">
    <source>
        <dbReference type="PROSITE-ProRule" id="PRU00175"/>
    </source>
</evidence>
<dbReference type="PANTHER" id="PTHR45969">
    <property type="entry name" value="RING ZINC FINGER PROTEIN-RELATED"/>
    <property type="match status" value="1"/>
</dbReference>
<dbReference type="PROSITE" id="PS50089">
    <property type="entry name" value="ZF_RING_2"/>
    <property type="match status" value="1"/>
</dbReference>
<dbReference type="CDD" id="cd23121">
    <property type="entry name" value="RING-H2_RHA1-like"/>
    <property type="match status" value="1"/>
</dbReference>
<feature type="non-terminal residue" evidence="7">
    <location>
        <position position="159"/>
    </location>
</feature>
<evidence type="ECO:0000256" key="5">
    <source>
        <dbReference type="SAM" id="Phobius"/>
    </source>
</evidence>
<evidence type="ECO:0000313" key="8">
    <source>
        <dbReference type="Proteomes" id="UP000811246"/>
    </source>
</evidence>
<evidence type="ECO:0000256" key="2">
    <source>
        <dbReference type="ARBA" id="ARBA00022771"/>
    </source>
</evidence>
<dbReference type="SMART" id="SM00184">
    <property type="entry name" value="RING"/>
    <property type="match status" value="1"/>
</dbReference>
<organism evidence="7 8">
    <name type="scientific">Carya illinoinensis</name>
    <name type="common">Pecan</name>
    <dbReference type="NCBI Taxonomy" id="32201"/>
    <lineage>
        <taxon>Eukaryota</taxon>
        <taxon>Viridiplantae</taxon>
        <taxon>Streptophyta</taxon>
        <taxon>Embryophyta</taxon>
        <taxon>Tracheophyta</taxon>
        <taxon>Spermatophyta</taxon>
        <taxon>Magnoliopsida</taxon>
        <taxon>eudicotyledons</taxon>
        <taxon>Gunneridae</taxon>
        <taxon>Pentapetalae</taxon>
        <taxon>rosids</taxon>
        <taxon>fabids</taxon>
        <taxon>Fagales</taxon>
        <taxon>Juglandaceae</taxon>
        <taxon>Carya</taxon>
    </lineage>
</organism>
<accession>A0A922AM15</accession>
<dbReference type="Proteomes" id="UP000811246">
    <property type="component" value="Chromosome 14"/>
</dbReference>
<dbReference type="EMBL" id="CM031838">
    <property type="protein sequence ID" value="KAG6679539.1"/>
    <property type="molecule type" value="Genomic_DNA"/>
</dbReference>
<dbReference type="InterPro" id="IPR001841">
    <property type="entry name" value="Znf_RING"/>
</dbReference>
<keyword evidence="2 4" id="KW-0863">Zinc-finger</keyword>
<dbReference type="AlphaFoldDB" id="A0A922AM15"/>
<evidence type="ECO:0000259" key="6">
    <source>
        <dbReference type="PROSITE" id="PS50089"/>
    </source>
</evidence>